<evidence type="ECO:0000313" key="2">
    <source>
        <dbReference type="EMBL" id="PJO41185.1"/>
    </source>
</evidence>
<evidence type="ECO:0000313" key="3">
    <source>
        <dbReference type="Proteomes" id="UP000232101"/>
    </source>
</evidence>
<feature type="domain" description="Transposase IS204/IS1001/IS1096/IS1165 DDE" evidence="1">
    <location>
        <begin position="2"/>
        <end position="59"/>
    </location>
</feature>
<name>A0A2M9PZC8_9BACI</name>
<proteinExistence type="predicted"/>
<evidence type="ECO:0000259" key="1">
    <source>
        <dbReference type="Pfam" id="PF01610"/>
    </source>
</evidence>
<gene>
    <name evidence="2" type="ORF">CWD94_23900</name>
</gene>
<accession>A0A2M9PZC8</accession>
<organism evidence="2 3">
    <name type="scientific">Lysinibacillus xylanilyticus</name>
    <dbReference type="NCBI Taxonomy" id="582475"/>
    <lineage>
        <taxon>Bacteria</taxon>
        <taxon>Bacillati</taxon>
        <taxon>Bacillota</taxon>
        <taxon>Bacilli</taxon>
        <taxon>Bacillales</taxon>
        <taxon>Bacillaceae</taxon>
        <taxon>Lysinibacillus</taxon>
    </lineage>
</organism>
<dbReference type="AlphaFoldDB" id="A0A2M9PZC8"/>
<dbReference type="InterPro" id="IPR002560">
    <property type="entry name" value="Transposase_DDE"/>
</dbReference>
<reference evidence="2 3" key="1">
    <citation type="submission" date="2017-11" db="EMBL/GenBank/DDBJ databases">
        <title>Bacterial isolate from king chilli rhizosphere.</title>
        <authorList>
            <person name="Takhelmayum P."/>
            <person name="Sarangthem I."/>
        </authorList>
    </citation>
    <scope>NUCLEOTIDE SEQUENCE [LARGE SCALE GENOMIC DNA]</scope>
    <source>
        <strain evidence="3">t26</strain>
    </source>
</reference>
<protein>
    <recommendedName>
        <fullName evidence="1">Transposase IS204/IS1001/IS1096/IS1165 DDE domain-containing protein</fullName>
    </recommendedName>
</protein>
<comment type="caution">
    <text evidence="2">The sequence shown here is derived from an EMBL/GenBank/DDBJ whole genome shotgun (WGS) entry which is preliminary data.</text>
</comment>
<dbReference type="Proteomes" id="UP000232101">
    <property type="component" value="Unassembled WGS sequence"/>
</dbReference>
<dbReference type="EMBL" id="PHQY01000677">
    <property type="protein sequence ID" value="PJO41185.1"/>
    <property type="molecule type" value="Genomic_DNA"/>
</dbReference>
<sequence length="61" mass="7292">MSKTLKVAHELKEAYCEWFDWAKTKNDVVEVKKRLLAFYRKVEETKLPAFLKAIQTFKTLK</sequence>
<dbReference type="Pfam" id="PF01610">
    <property type="entry name" value="DDE_Tnp_ISL3"/>
    <property type="match status" value="1"/>
</dbReference>